<accession>A0ACC1MLJ3</accession>
<name>A0ACC1MLJ3_9PEZI</name>
<protein>
    <submittedName>
        <fullName evidence="1">Uncharacterized protein</fullName>
    </submittedName>
</protein>
<organism evidence="1 2">
    <name type="scientific">Xylaria curta</name>
    <dbReference type="NCBI Taxonomy" id="42375"/>
    <lineage>
        <taxon>Eukaryota</taxon>
        <taxon>Fungi</taxon>
        <taxon>Dikarya</taxon>
        <taxon>Ascomycota</taxon>
        <taxon>Pezizomycotina</taxon>
        <taxon>Sordariomycetes</taxon>
        <taxon>Xylariomycetidae</taxon>
        <taxon>Xylariales</taxon>
        <taxon>Xylariaceae</taxon>
        <taxon>Xylaria</taxon>
    </lineage>
</organism>
<reference evidence="1" key="1">
    <citation type="submission" date="2022-10" db="EMBL/GenBank/DDBJ databases">
        <title>Genome Sequence of Xylaria curta.</title>
        <authorList>
            <person name="Buettner E."/>
        </authorList>
    </citation>
    <scope>NUCLEOTIDE SEQUENCE</scope>
    <source>
        <strain evidence="1">Babe10</strain>
    </source>
</reference>
<dbReference type="Proteomes" id="UP001143856">
    <property type="component" value="Unassembled WGS sequence"/>
</dbReference>
<gene>
    <name evidence="1" type="ORF">NUW58_g10458</name>
</gene>
<sequence length="193" mass="22461">MARSTHRSRKAKQKEIVSARQAGGEEKEKEEEKEEEEEEEEDAREVHEVARLLKHQMAENGIVKLLVQWVNEGEEDATWEAEEEIQQNAEEVLYEYWKAQGGRVNALFHQPRNAPAETYHVFRVLRHEKKNRGGFQFEVQWVGHPATRGETSMEAEPKLKNVAPELLQEYWESVGGRAKYLAPRGRAKKVRTE</sequence>
<dbReference type="EMBL" id="JAPDGR010004695">
    <property type="protein sequence ID" value="KAJ2967418.1"/>
    <property type="molecule type" value="Genomic_DNA"/>
</dbReference>
<proteinExistence type="predicted"/>
<evidence type="ECO:0000313" key="1">
    <source>
        <dbReference type="EMBL" id="KAJ2967418.1"/>
    </source>
</evidence>
<keyword evidence="2" id="KW-1185">Reference proteome</keyword>
<evidence type="ECO:0000313" key="2">
    <source>
        <dbReference type="Proteomes" id="UP001143856"/>
    </source>
</evidence>
<comment type="caution">
    <text evidence="1">The sequence shown here is derived from an EMBL/GenBank/DDBJ whole genome shotgun (WGS) entry which is preliminary data.</text>
</comment>